<organism evidence="1 2">
    <name type="scientific">Intoshia linei</name>
    <dbReference type="NCBI Taxonomy" id="1819745"/>
    <lineage>
        <taxon>Eukaryota</taxon>
        <taxon>Metazoa</taxon>
        <taxon>Spiralia</taxon>
        <taxon>Lophotrochozoa</taxon>
        <taxon>Mesozoa</taxon>
        <taxon>Orthonectida</taxon>
        <taxon>Rhopaluridae</taxon>
        <taxon>Intoshia</taxon>
    </lineage>
</organism>
<dbReference type="GO" id="GO:0001965">
    <property type="term" value="F:G-protein alpha-subunit binding"/>
    <property type="evidence" value="ECO:0007669"/>
    <property type="project" value="InterPro"/>
</dbReference>
<dbReference type="AlphaFoldDB" id="A0A177AVA4"/>
<dbReference type="InterPro" id="IPR042651">
    <property type="entry name" value="Rgs22"/>
</dbReference>
<dbReference type="EMBL" id="LWCA01001099">
    <property type="protein sequence ID" value="OAF65916.1"/>
    <property type="molecule type" value="Genomic_DNA"/>
</dbReference>
<evidence type="ECO:0008006" key="3">
    <source>
        <dbReference type="Google" id="ProtNLM"/>
    </source>
</evidence>
<protein>
    <recommendedName>
        <fullName evidence="3">RGS domain-containing protein</fullName>
    </recommendedName>
</protein>
<dbReference type="GO" id="GO:0009966">
    <property type="term" value="P:regulation of signal transduction"/>
    <property type="evidence" value="ECO:0007669"/>
    <property type="project" value="InterPro"/>
</dbReference>
<dbReference type="PANTHER" id="PTHR46583:SF1">
    <property type="entry name" value="REGULATOR OF G-PROTEIN SIGNALING 22"/>
    <property type="match status" value="1"/>
</dbReference>
<dbReference type="PANTHER" id="PTHR46583">
    <property type="entry name" value="REGULATOR OF G-PROTEIN SIGNALING 22"/>
    <property type="match status" value="1"/>
</dbReference>
<sequence>MSSTDSWRTVDISVEPDSINSVNFEEYIGSDPLFVDFLNRYLASPVFPEKIQFNRKNSCFQYTNSSESKINKAIKKVYHDVKNAKPVPFFHPVRNHSYTVPKSINFNIKQIVNPLKLHTTYNVEVLSKDQCLSWIKENRLEHFLVSRHYSEFRISSLIAQIFKEYKDIYRSNGANDNSVYFKPMVDEYQKFNEFSETKTEISQTEDFVSCKQSSYMMSTSETYDDVSLINGHTHSKKALPI</sequence>
<name>A0A177AVA4_9BILA</name>
<dbReference type="GO" id="GO:0005634">
    <property type="term" value="C:nucleus"/>
    <property type="evidence" value="ECO:0007669"/>
    <property type="project" value="TreeGrafter"/>
</dbReference>
<evidence type="ECO:0000313" key="2">
    <source>
        <dbReference type="Proteomes" id="UP000078046"/>
    </source>
</evidence>
<gene>
    <name evidence="1" type="ORF">A3Q56_06363</name>
</gene>
<evidence type="ECO:0000313" key="1">
    <source>
        <dbReference type="EMBL" id="OAF65916.1"/>
    </source>
</evidence>
<dbReference type="GO" id="GO:0005737">
    <property type="term" value="C:cytoplasm"/>
    <property type="evidence" value="ECO:0007669"/>
    <property type="project" value="TreeGrafter"/>
</dbReference>
<dbReference type="Proteomes" id="UP000078046">
    <property type="component" value="Unassembled WGS sequence"/>
</dbReference>
<accession>A0A177AVA4</accession>
<dbReference type="OrthoDB" id="10013157at2759"/>
<comment type="caution">
    <text evidence="1">The sequence shown here is derived from an EMBL/GenBank/DDBJ whole genome shotgun (WGS) entry which is preliminary data.</text>
</comment>
<reference evidence="1 2" key="1">
    <citation type="submission" date="2016-04" db="EMBL/GenBank/DDBJ databases">
        <title>The genome of Intoshia linei affirms orthonectids as highly simplified spiralians.</title>
        <authorList>
            <person name="Mikhailov K.V."/>
            <person name="Slusarev G.S."/>
            <person name="Nikitin M.A."/>
            <person name="Logacheva M.D."/>
            <person name="Penin A."/>
            <person name="Aleoshin V."/>
            <person name="Panchin Y.V."/>
        </authorList>
    </citation>
    <scope>NUCLEOTIDE SEQUENCE [LARGE SCALE GENOMIC DNA]</scope>
    <source>
        <strain evidence="1">Intl2013</strain>
        <tissue evidence="1">Whole animal</tissue>
    </source>
</reference>
<proteinExistence type="predicted"/>
<keyword evidence="2" id="KW-1185">Reference proteome</keyword>